<evidence type="ECO:0000259" key="13">
    <source>
        <dbReference type="Pfam" id="PF09334"/>
    </source>
</evidence>
<evidence type="ECO:0000256" key="9">
    <source>
        <dbReference type="ARBA" id="ARBA00047469"/>
    </source>
</evidence>
<dbReference type="GO" id="GO:0004823">
    <property type="term" value="F:leucine-tRNA ligase activity"/>
    <property type="evidence" value="ECO:0007669"/>
    <property type="project" value="UniProtKB-EC"/>
</dbReference>
<keyword evidence="6" id="KW-0648">Protein biosynthesis</keyword>
<dbReference type="InterPro" id="IPR002300">
    <property type="entry name" value="aa-tRNA-synth_Ia"/>
</dbReference>
<dbReference type="NCBIfam" id="TIGR00396">
    <property type="entry name" value="leuS_bact"/>
    <property type="match status" value="1"/>
</dbReference>
<dbReference type="AlphaFoldDB" id="A0A0F9XDE5"/>
<evidence type="ECO:0000256" key="2">
    <source>
        <dbReference type="ARBA" id="ARBA00013164"/>
    </source>
</evidence>
<dbReference type="InterPro" id="IPR014729">
    <property type="entry name" value="Rossmann-like_a/b/a_fold"/>
</dbReference>
<dbReference type="EMBL" id="LAZR01000060">
    <property type="protein sequence ID" value="KKN97051.1"/>
    <property type="molecule type" value="Genomic_DNA"/>
</dbReference>
<accession>A0A0F9XDE5</accession>
<dbReference type="GO" id="GO:0002161">
    <property type="term" value="F:aminoacyl-tRNA deacylase activity"/>
    <property type="evidence" value="ECO:0007669"/>
    <property type="project" value="InterPro"/>
</dbReference>
<dbReference type="GO" id="GO:0005524">
    <property type="term" value="F:ATP binding"/>
    <property type="evidence" value="ECO:0007669"/>
    <property type="project" value="UniProtKB-KW"/>
</dbReference>
<dbReference type="GO" id="GO:0006429">
    <property type="term" value="P:leucyl-tRNA aminoacylation"/>
    <property type="evidence" value="ECO:0007669"/>
    <property type="project" value="InterPro"/>
</dbReference>
<comment type="catalytic activity">
    <reaction evidence="9">
        <text>tRNA(Leu) + L-leucine + ATP = L-leucyl-tRNA(Leu) + AMP + diphosphate</text>
        <dbReference type="Rhea" id="RHEA:11688"/>
        <dbReference type="Rhea" id="RHEA-COMP:9613"/>
        <dbReference type="Rhea" id="RHEA-COMP:9622"/>
        <dbReference type="ChEBI" id="CHEBI:30616"/>
        <dbReference type="ChEBI" id="CHEBI:33019"/>
        <dbReference type="ChEBI" id="CHEBI:57427"/>
        <dbReference type="ChEBI" id="CHEBI:78442"/>
        <dbReference type="ChEBI" id="CHEBI:78494"/>
        <dbReference type="ChEBI" id="CHEBI:456215"/>
        <dbReference type="EC" id="6.1.1.4"/>
    </reaction>
</comment>
<dbReference type="Pfam" id="PF00133">
    <property type="entry name" value="tRNA-synt_1"/>
    <property type="match status" value="1"/>
</dbReference>
<dbReference type="PRINTS" id="PR00985">
    <property type="entry name" value="TRNASYNTHLEU"/>
</dbReference>
<sequence>MEIYNPQKIEKKWQRIWEERDFYLAKDLLRKPKSYILVEFPYPSGEGLHVGHCRSYIALDIIARKRRMEGFNVLFPMGWDAFGLPTENYAVKTGIHPRTVTEKNAAFFKRQEKRLGLSFDWSREINTTDPAYYRWTQWIFVQLFKKGLAYKAEIPINWCPSCKIGLANEEVVDGHCERCGQKVIKKEKEQWMLKITKYAERLIKDLDNIDYPERVKTLQRDWIGKSEGTEIKFKIKSTKHEISVFTTRPDTLSGCTYLVLSPEYPVIEQLESKIENLESVKKYIEQAKKKTEKERLSEIKEKTGVEIRGVKAINPINNRQISIFIADYVLIHYGTGAIMAVPAHDQRDLDFTRKYNLPIIEVIHPAQPSRSTSKRASLVVSGGLKERAYEGEGILINSGRFNGMKSGAAKERIIEWLASKRLAKKTINYKLRDWIFSRQRYWGEPIPMVRCEGCGWVSVPEKDLPVELPLVEKYQPTETGESPLAALEKWVNTKCPKCDRKAKRETDVMPNWAGSNWYYLRYCDPKNEKKLADQKLLKYWMPVDWYNGGMEHTTLHLLYSRFIYKFLWDIRAVPKSLGSEPYKKRTSHGIILGEGGIKMSKSKGNVIRPEQIIEEYGADTLRIYEMFMGPFKQMIAWDTKGVKGSKRFLERVWKLAGQFLAAPESQGSLDLKKILHRTIKKVSEDIESLKFNTAVSSLMEFCNAWQIEGKDGLGKEDFKNFLKILSPFTPYLTEELWSSLTRKLRPSPTEVGYGRRGSEDKHFNIRNSIHNQPWPKYNPKLIKEKVIVMIIQINGKVRDKIDVEAGISEKKARELATSLEKVKKWLKSRTIKRVIFVPGKLINIVI</sequence>
<dbReference type="CDD" id="cd00812">
    <property type="entry name" value="LeuRS_core"/>
    <property type="match status" value="1"/>
</dbReference>
<dbReference type="Pfam" id="PF13603">
    <property type="entry name" value="tRNA-synt_1_2"/>
    <property type="match status" value="1"/>
</dbReference>
<dbReference type="SUPFAM" id="SSF47323">
    <property type="entry name" value="Anticodon-binding domain of a subclass of class I aminoacyl-tRNA synthetases"/>
    <property type="match status" value="1"/>
</dbReference>
<evidence type="ECO:0000313" key="15">
    <source>
        <dbReference type="EMBL" id="KKN97051.1"/>
    </source>
</evidence>
<dbReference type="CDD" id="cd07958">
    <property type="entry name" value="Anticodon_Ia_Leu_BEm"/>
    <property type="match status" value="1"/>
</dbReference>
<dbReference type="FunFam" id="3.40.50.620:FF:000077">
    <property type="entry name" value="Leucine--tRNA ligase"/>
    <property type="match status" value="1"/>
</dbReference>
<evidence type="ECO:0000259" key="14">
    <source>
        <dbReference type="Pfam" id="PF13603"/>
    </source>
</evidence>
<dbReference type="EC" id="6.1.1.4" evidence="2"/>
<reference evidence="15" key="1">
    <citation type="journal article" date="2015" name="Nature">
        <title>Complex archaea that bridge the gap between prokaryotes and eukaryotes.</title>
        <authorList>
            <person name="Spang A."/>
            <person name="Saw J.H."/>
            <person name="Jorgensen S.L."/>
            <person name="Zaremba-Niedzwiedzka K."/>
            <person name="Martijn J."/>
            <person name="Lind A.E."/>
            <person name="van Eijk R."/>
            <person name="Schleper C."/>
            <person name="Guy L."/>
            <person name="Ettema T.J."/>
        </authorList>
    </citation>
    <scope>NUCLEOTIDE SEQUENCE</scope>
</reference>
<keyword evidence="3" id="KW-0436">Ligase</keyword>
<dbReference type="PROSITE" id="PS00178">
    <property type="entry name" value="AA_TRNA_LIGASE_I"/>
    <property type="match status" value="1"/>
</dbReference>
<keyword evidence="4" id="KW-0547">Nucleotide-binding</keyword>
<evidence type="ECO:0000256" key="3">
    <source>
        <dbReference type="ARBA" id="ARBA00022598"/>
    </source>
</evidence>
<dbReference type="Gene3D" id="3.10.20.590">
    <property type="match status" value="1"/>
</dbReference>
<dbReference type="HAMAP" id="MF_00049_B">
    <property type="entry name" value="Leu_tRNA_synth_B"/>
    <property type="match status" value="1"/>
</dbReference>
<dbReference type="InterPro" id="IPR013155">
    <property type="entry name" value="M/V/L/I-tRNA-synth_anticd-bd"/>
</dbReference>
<keyword evidence="7" id="KW-0030">Aminoacyl-tRNA synthetase</keyword>
<feature type="coiled-coil region" evidence="10">
    <location>
        <begin position="267"/>
        <end position="294"/>
    </location>
</feature>
<feature type="domain" description="Methionyl/Leucyl tRNA synthetase" evidence="13">
    <location>
        <begin position="36"/>
        <end position="182"/>
    </location>
</feature>
<dbReference type="InterPro" id="IPR009008">
    <property type="entry name" value="Val/Leu/Ile-tRNA-synth_edit"/>
</dbReference>
<dbReference type="InterPro" id="IPR001412">
    <property type="entry name" value="aa-tRNA-synth_I_CS"/>
</dbReference>
<proteinExistence type="inferred from homology"/>
<dbReference type="GO" id="GO:0005739">
    <property type="term" value="C:mitochondrion"/>
    <property type="evidence" value="ECO:0007669"/>
    <property type="project" value="UniProtKB-ARBA"/>
</dbReference>
<dbReference type="InterPro" id="IPR002302">
    <property type="entry name" value="Leu-tRNA-ligase"/>
</dbReference>
<keyword evidence="10" id="KW-0175">Coiled coil</keyword>
<dbReference type="Pfam" id="PF08264">
    <property type="entry name" value="Anticodon_1"/>
    <property type="match status" value="1"/>
</dbReference>
<dbReference type="PANTHER" id="PTHR43740">
    <property type="entry name" value="LEUCYL-TRNA SYNTHETASE"/>
    <property type="match status" value="1"/>
</dbReference>
<dbReference type="Pfam" id="PF09334">
    <property type="entry name" value="tRNA-synt_1g"/>
    <property type="match status" value="1"/>
</dbReference>
<dbReference type="InterPro" id="IPR009080">
    <property type="entry name" value="tRNAsynth_Ia_anticodon-bd"/>
</dbReference>
<protein>
    <recommendedName>
        <fullName evidence="2">leucine--tRNA ligase</fullName>
        <ecNumber evidence="2">6.1.1.4</ecNumber>
    </recommendedName>
    <alternativeName>
        <fullName evidence="8">Leucyl-tRNA synthetase</fullName>
    </alternativeName>
</protein>
<feature type="domain" description="Aminoacyl-tRNA synthetase class Ia" evidence="11">
    <location>
        <begin position="430"/>
        <end position="626"/>
    </location>
</feature>
<organism evidence="15">
    <name type="scientific">marine sediment metagenome</name>
    <dbReference type="NCBI Taxonomy" id="412755"/>
    <lineage>
        <taxon>unclassified sequences</taxon>
        <taxon>metagenomes</taxon>
        <taxon>ecological metagenomes</taxon>
    </lineage>
</organism>
<dbReference type="SUPFAM" id="SSF50677">
    <property type="entry name" value="ValRS/IleRS/LeuRS editing domain"/>
    <property type="match status" value="1"/>
</dbReference>
<evidence type="ECO:0000256" key="1">
    <source>
        <dbReference type="ARBA" id="ARBA00005594"/>
    </source>
</evidence>
<evidence type="ECO:0000259" key="11">
    <source>
        <dbReference type="Pfam" id="PF00133"/>
    </source>
</evidence>
<evidence type="ECO:0000256" key="6">
    <source>
        <dbReference type="ARBA" id="ARBA00022917"/>
    </source>
</evidence>
<gene>
    <name evidence="15" type="ORF">LCGC14_0160080</name>
</gene>
<dbReference type="Gene3D" id="3.40.50.620">
    <property type="entry name" value="HUPs"/>
    <property type="match status" value="2"/>
</dbReference>
<evidence type="ECO:0000256" key="4">
    <source>
        <dbReference type="ARBA" id="ARBA00022741"/>
    </source>
</evidence>
<keyword evidence="5" id="KW-0067">ATP-binding</keyword>
<evidence type="ECO:0000259" key="12">
    <source>
        <dbReference type="Pfam" id="PF08264"/>
    </source>
</evidence>
<dbReference type="SUPFAM" id="SSF52374">
    <property type="entry name" value="Nucleotidylyl transferase"/>
    <property type="match status" value="1"/>
</dbReference>
<name>A0A0F9XDE5_9ZZZZ</name>
<comment type="similarity">
    <text evidence="1">Belongs to the class-I aminoacyl-tRNA synthetase family.</text>
</comment>
<evidence type="ECO:0000256" key="5">
    <source>
        <dbReference type="ARBA" id="ARBA00022840"/>
    </source>
</evidence>
<dbReference type="FunFam" id="3.40.50.620:FF:000056">
    <property type="entry name" value="Leucine--tRNA ligase"/>
    <property type="match status" value="1"/>
</dbReference>
<evidence type="ECO:0000256" key="10">
    <source>
        <dbReference type="SAM" id="Coils"/>
    </source>
</evidence>
<dbReference type="GO" id="GO:0005829">
    <property type="term" value="C:cytosol"/>
    <property type="evidence" value="ECO:0007669"/>
    <property type="project" value="TreeGrafter"/>
</dbReference>
<dbReference type="InterPro" id="IPR015413">
    <property type="entry name" value="Methionyl/Leucyl_tRNA_Synth"/>
</dbReference>
<dbReference type="InterPro" id="IPR025709">
    <property type="entry name" value="Leu_tRNA-synth_edit"/>
</dbReference>
<feature type="domain" description="Leucyl-tRNA synthetase editing" evidence="14">
    <location>
        <begin position="220"/>
        <end position="417"/>
    </location>
</feature>
<dbReference type="Gene3D" id="1.10.730.10">
    <property type="entry name" value="Isoleucyl-tRNA Synthetase, Domain 1"/>
    <property type="match status" value="2"/>
</dbReference>
<evidence type="ECO:0000256" key="7">
    <source>
        <dbReference type="ARBA" id="ARBA00023146"/>
    </source>
</evidence>
<dbReference type="PANTHER" id="PTHR43740:SF2">
    <property type="entry name" value="LEUCINE--TRNA LIGASE, MITOCHONDRIAL"/>
    <property type="match status" value="1"/>
</dbReference>
<dbReference type="FunFam" id="1.10.730.10:FF:000011">
    <property type="entry name" value="Leucine--tRNA ligase chloroplastic/mitochondrial"/>
    <property type="match status" value="1"/>
</dbReference>
<feature type="domain" description="Methionyl/Valyl/Leucyl/Isoleucyl-tRNA synthetase anticodon-binding" evidence="12">
    <location>
        <begin position="674"/>
        <end position="809"/>
    </location>
</feature>
<evidence type="ECO:0000256" key="8">
    <source>
        <dbReference type="ARBA" id="ARBA00030520"/>
    </source>
</evidence>
<comment type="caution">
    <text evidence="15">The sequence shown here is derived from an EMBL/GenBank/DDBJ whole genome shotgun (WGS) entry which is preliminary data.</text>
</comment>